<gene>
    <name evidence="4" type="ORF">I9W95_03410</name>
</gene>
<dbReference type="InterPro" id="IPR022548">
    <property type="entry name" value="DUF2846"/>
</dbReference>
<name>A0ABS7ZN49_9GAMM</name>
<evidence type="ECO:0000256" key="1">
    <source>
        <dbReference type="SAM" id="MobiDB-lite"/>
    </source>
</evidence>
<organism evidence="4 5">
    <name type="scientific">Thalassolituus marinus</name>
    <dbReference type="NCBI Taxonomy" id="671053"/>
    <lineage>
        <taxon>Bacteria</taxon>
        <taxon>Pseudomonadati</taxon>
        <taxon>Pseudomonadota</taxon>
        <taxon>Gammaproteobacteria</taxon>
        <taxon>Oceanospirillales</taxon>
        <taxon>Oceanospirillaceae</taxon>
        <taxon>Thalassolituus</taxon>
    </lineage>
</organism>
<evidence type="ECO:0000259" key="3">
    <source>
        <dbReference type="Pfam" id="PF11008"/>
    </source>
</evidence>
<feature type="signal peptide" evidence="2">
    <location>
        <begin position="1"/>
        <end position="22"/>
    </location>
</feature>
<dbReference type="Pfam" id="PF11008">
    <property type="entry name" value="DUF2846"/>
    <property type="match status" value="1"/>
</dbReference>
<dbReference type="PROSITE" id="PS51257">
    <property type="entry name" value="PROKAR_LIPOPROTEIN"/>
    <property type="match status" value="1"/>
</dbReference>
<dbReference type="RefSeq" id="WP_225671863.1">
    <property type="nucleotide sequence ID" value="NZ_JAEDAH010000014.1"/>
</dbReference>
<sequence length="237" mass="26088">MTRVLSLLLAVAAFGLSGCTIHQSIGDNFGSYVAAPDGQNFRPVGYRWDYENTALMYVYRPATQWSMDELETPSFNVNGERLFNIKGGSYTWYELEPGAHDVVIRRGLFGIEGVDDLVIKKIAQLELDVKAGTVYYLRYSEIDPPALDPLSDQAPLGDGPLQLVAPSLALAELPVTKMLHRGRKLVSAPAEPEAEQEMLTPEVAPTENSYTPAADMPAEGGGLKARPRTKAEDWWPF</sequence>
<dbReference type="EMBL" id="JAEDAH010000014">
    <property type="protein sequence ID" value="MCA6062648.1"/>
    <property type="molecule type" value="Genomic_DNA"/>
</dbReference>
<evidence type="ECO:0000313" key="5">
    <source>
        <dbReference type="Proteomes" id="UP000714380"/>
    </source>
</evidence>
<feature type="domain" description="DUF2846" evidence="3">
    <location>
        <begin position="51"/>
        <end position="144"/>
    </location>
</feature>
<accession>A0ABS7ZN49</accession>
<feature type="region of interest" description="Disordered" evidence="1">
    <location>
        <begin position="187"/>
        <end position="237"/>
    </location>
</feature>
<proteinExistence type="predicted"/>
<dbReference type="Proteomes" id="UP000714380">
    <property type="component" value="Unassembled WGS sequence"/>
</dbReference>
<keyword evidence="2" id="KW-0732">Signal</keyword>
<evidence type="ECO:0000313" key="4">
    <source>
        <dbReference type="EMBL" id="MCA6062648.1"/>
    </source>
</evidence>
<evidence type="ECO:0000256" key="2">
    <source>
        <dbReference type="SAM" id="SignalP"/>
    </source>
</evidence>
<reference evidence="4 5" key="1">
    <citation type="submission" date="2020-12" db="EMBL/GenBank/DDBJ databases">
        <title>Novel Thalassolituus-related marine hydrocarbonoclastic bacteria mediated algae-derived hydrocarbons mineralization in twilight zone of the northern South China Sea.</title>
        <authorList>
            <person name="Dong C."/>
        </authorList>
    </citation>
    <scope>NUCLEOTIDE SEQUENCE [LARGE SCALE GENOMIC DNA]</scope>
    <source>
        <strain evidence="4 5">IMCC1826</strain>
    </source>
</reference>
<keyword evidence="5" id="KW-1185">Reference proteome</keyword>
<protein>
    <submittedName>
        <fullName evidence="4">DUF2846 domain-containing protein</fullName>
    </submittedName>
</protein>
<feature type="chain" id="PRO_5046977669" evidence="2">
    <location>
        <begin position="23"/>
        <end position="237"/>
    </location>
</feature>
<comment type="caution">
    <text evidence="4">The sequence shown here is derived from an EMBL/GenBank/DDBJ whole genome shotgun (WGS) entry which is preliminary data.</text>
</comment>